<organism evidence="1 2">
    <name type="scientific">Cucumis melo var. makuwa</name>
    <name type="common">Oriental melon</name>
    <dbReference type="NCBI Taxonomy" id="1194695"/>
    <lineage>
        <taxon>Eukaryota</taxon>
        <taxon>Viridiplantae</taxon>
        <taxon>Streptophyta</taxon>
        <taxon>Embryophyta</taxon>
        <taxon>Tracheophyta</taxon>
        <taxon>Spermatophyta</taxon>
        <taxon>Magnoliopsida</taxon>
        <taxon>eudicotyledons</taxon>
        <taxon>Gunneridae</taxon>
        <taxon>Pentapetalae</taxon>
        <taxon>rosids</taxon>
        <taxon>fabids</taxon>
        <taxon>Cucurbitales</taxon>
        <taxon>Cucurbitaceae</taxon>
        <taxon>Benincaseae</taxon>
        <taxon>Cucumis</taxon>
    </lineage>
</organism>
<name>A0A5D3CBF3_CUCMM</name>
<reference evidence="1 2" key="1">
    <citation type="submission" date="2019-08" db="EMBL/GenBank/DDBJ databases">
        <title>Draft genome sequences of two oriental melons (Cucumis melo L. var makuwa).</title>
        <authorList>
            <person name="Kwon S.-Y."/>
        </authorList>
    </citation>
    <scope>NUCLEOTIDE SEQUENCE [LARGE SCALE GENOMIC DNA]</scope>
    <source>
        <strain evidence="2">cv. Chang Bougi</strain>
        <tissue evidence="1">Leaf</tissue>
    </source>
</reference>
<evidence type="ECO:0008006" key="3">
    <source>
        <dbReference type="Google" id="ProtNLM"/>
    </source>
</evidence>
<comment type="caution">
    <text evidence="1">The sequence shown here is derived from an EMBL/GenBank/DDBJ whole genome shotgun (WGS) entry which is preliminary data.</text>
</comment>
<protein>
    <recommendedName>
        <fullName evidence="3">CACTA en-spm transposon protein</fullName>
    </recommendedName>
</protein>
<dbReference type="EMBL" id="SSTD01012495">
    <property type="protein sequence ID" value="TYK08670.1"/>
    <property type="molecule type" value="Genomic_DNA"/>
</dbReference>
<proteinExistence type="predicted"/>
<evidence type="ECO:0000313" key="1">
    <source>
        <dbReference type="EMBL" id="TYK08670.1"/>
    </source>
</evidence>
<dbReference type="AlphaFoldDB" id="A0A5D3CBF3"/>
<accession>A0A5D3CBF3</accession>
<gene>
    <name evidence="1" type="ORF">E5676_scaffold118G00140</name>
</gene>
<sequence length="101" mass="11401">MLALLKLGVRAWADVTLEYIKVVKGDLQKQPRVNKVARVEQPYNYSRTGEFVLEVSRMLELQSEHTPKSLQPLSGDEICETMLGRQPSYSKGLGWGPKPKS</sequence>
<evidence type="ECO:0000313" key="2">
    <source>
        <dbReference type="Proteomes" id="UP000321947"/>
    </source>
</evidence>
<dbReference type="Proteomes" id="UP000321947">
    <property type="component" value="Unassembled WGS sequence"/>
</dbReference>